<dbReference type="HOGENOM" id="CLU_1701280_0_0_11"/>
<dbReference type="Pfam" id="PF12691">
    <property type="entry name" value="Phage_tail_terminator_6"/>
    <property type="match status" value="1"/>
</dbReference>
<keyword evidence="2" id="KW-0614">Plasmid</keyword>
<evidence type="ECO:0000313" key="1">
    <source>
        <dbReference type="EMBL" id="AIL96430.1"/>
    </source>
</evidence>
<dbReference type="KEGG" id="cuv:CUREI_03175"/>
<dbReference type="AlphaFoldDB" id="A0A077HND3"/>
<dbReference type="RefSeq" id="WP_038610296.1">
    <property type="nucleotide sequence ID" value="NZ_CP009215.1"/>
</dbReference>
<protein>
    <recommendedName>
        <fullName evidence="4">Tail terminator</fullName>
    </recommendedName>
</protein>
<dbReference type="Proteomes" id="UP000028939">
    <property type="component" value="Plasmid unnamed"/>
</dbReference>
<organism evidence="2 3">
    <name type="scientific">Corynebacterium ureicelerivorans</name>
    <dbReference type="NCBI Taxonomy" id="401472"/>
    <lineage>
        <taxon>Bacteria</taxon>
        <taxon>Bacillati</taxon>
        <taxon>Actinomycetota</taxon>
        <taxon>Actinomycetes</taxon>
        <taxon>Mycobacteriales</taxon>
        <taxon>Corynebacteriaceae</taxon>
        <taxon>Corynebacterium</taxon>
    </lineage>
</organism>
<evidence type="ECO:0000313" key="2">
    <source>
        <dbReference type="EMBL" id="AIL97835.1"/>
    </source>
</evidence>
<reference evidence="2 3" key="1">
    <citation type="submission" date="2014-08" db="EMBL/GenBank/DDBJ databases">
        <title>Complete genome sequence of Corynebacterium ureicelerivorans DSM 45051, a lipophilic and urea-splitting isolate from a blood culture of a septicaemia patient.</title>
        <authorList>
            <person name="Tippelt A."/>
            <person name="Albersmeier A."/>
            <person name="Brinkrolf K."/>
            <person name="Ruckert C."/>
            <person name="Tauch A."/>
        </authorList>
    </citation>
    <scope>NUCLEOTIDE SEQUENCE [LARGE SCALE GENOMIC DNA]</scope>
    <source>
        <strain evidence="2 3">IMMIB RIV-2301</strain>
        <plasmid evidence="3">Plasmid unnamed</plasmid>
        <plasmid evidence="2">unnamed</plasmid>
    </source>
</reference>
<dbReference type="STRING" id="401472.CUREI_03175"/>
<geneLocation type="plasmid" evidence="2">
    <name>unnamed</name>
</geneLocation>
<keyword evidence="3" id="KW-1185">Reference proteome</keyword>
<evidence type="ECO:0000313" key="3">
    <source>
        <dbReference type="Proteomes" id="UP000028939"/>
    </source>
</evidence>
<dbReference type="OrthoDB" id="4546440at2"/>
<dbReference type="EMBL" id="CP009215">
    <property type="protein sequence ID" value="AIL96430.1"/>
    <property type="molecule type" value="Genomic_DNA"/>
</dbReference>
<gene>
    <name evidence="1" type="ORF">CUREI_03175</name>
    <name evidence="2" type="ORF">CUREI_11705</name>
</gene>
<evidence type="ECO:0008006" key="4">
    <source>
        <dbReference type="Google" id="ProtNLM"/>
    </source>
</evidence>
<name>A0A077HND3_9CORY</name>
<sequence length="152" mass="16938">MPDYGTVGWQHAHPEFALQVAEYLHSRGIVADPHGEQRDERTAVYLNELPAAPDRAVCVFGVRRDHYTSDSNPTIRFSLAHRAAPGDVLDAEHLAELTFLALHDQTDLRLTADQTLLVCRQVVSDPALRDGNNRWVRVDTYQALAAVPNTLS</sequence>
<dbReference type="Proteomes" id="UP000028939">
    <property type="component" value="Chromosome"/>
</dbReference>
<proteinExistence type="predicted"/>
<dbReference type="EMBL" id="CP009216">
    <property type="protein sequence ID" value="AIL97835.1"/>
    <property type="molecule type" value="Genomic_DNA"/>
</dbReference>
<dbReference type="KEGG" id="cuv:CUREI_11705"/>
<dbReference type="InterPro" id="IPR024411">
    <property type="entry name" value="Tail_terminator_phage"/>
</dbReference>
<accession>A0A077HND3</accession>